<reference evidence="2" key="1">
    <citation type="submission" date="2025-05" db="UniProtKB">
        <authorList>
            <consortium name="RefSeq"/>
        </authorList>
    </citation>
    <scope>NUCLEOTIDE SEQUENCE [LARGE SCALE GENOMIC DNA]</scope>
    <source>
        <strain evidence="2">14028-0561.14</strain>
    </source>
</reference>
<dbReference type="RefSeq" id="XP_017033132.1">
    <property type="nucleotide sequence ID" value="XM_017177643.1"/>
</dbReference>
<dbReference type="PANTHER" id="PTHR20898">
    <property type="entry name" value="DAEDALUS ON 3-RELATED-RELATED"/>
    <property type="match status" value="1"/>
</dbReference>
<dbReference type="Pfam" id="PF06477">
    <property type="entry name" value="DUF1091"/>
    <property type="match status" value="1"/>
</dbReference>
<feature type="chain" id="PRO_5028109986" evidence="1">
    <location>
        <begin position="25"/>
        <end position="178"/>
    </location>
</feature>
<evidence type="ECO:0000256" key="1">
    <source>
        <dbReference type="SAM" id="SignalP"/>
    </source>
</evidence>
<accession>A0A6P4IVQ3</accession>
<dbReference type="PANTHER" id="PTHR20898:SF0">
    <property type="entry name" value="DAEDALUS ON 3-RELATED"/>
    <property type="match status" value="1"/>
</dbReference>
<gene>
    <name evidence="3" type="primary">LOC108082312</name>
</gene>
<protein>
    <submittedName>
        <fullName evidence="3">Uncharacterized protein</fullName>
    </submittedName>
</protein>
<dbReference type="AlphaFoldDB" id="A0A6P4IVQ3"/>
<keyword evidence="2" id="KW-1185">Reference proteome</keyword>
<feature type="signal peptide" evidence="1">
    <location>
        <begin position="1"/>
        <end position="24"/>
    </location>
</feature>
<evidence type="ECO:0000313" key="2">
    <source>
        <dbReference type="Proteomes" id="UP001652661"/>
    </source>
</evidence>
<reference evidence="3" key="2">
    <citation type="submission" date="2025-08" db="UniProtKB">
        <authorList>
            <consortium name="RefSeq"/>
        </authorList>
    </citation>
    <scope>IDENTIFICATION</scope>
    <source>
        <strain evidence="3">14028-0561.14</strain>
        <tissue evidence="3">Whole fly</tissue>
    </source>
</reference>
<dbReference type="SMART" id="SM00697">
    <property type="entry name" value="DM8"/>
    <property type="match status" value="1"/>
</dbReference>
<name>A0A6P4IVQ3_DROKI</name>
<proteinExistence type="predicted"/>
<evidence type="ECO:0000313" key="3">
    <source>
        <dbReference type="RefSeq" id="XP_017033132.1"/>
    </source>
</evidence>
<organism evidence="2 3">
    <name type="scientific">Drosophila kikkawai</name>
    <name type="common">Fruit fly</name>
    <dbReference type="NCBI Taxonomy" id="30033"/>
    <lineage>
        <taxon>Eukaryota</taxon>
        <taxon>Metazoa</taxon>
        <taxon>Ecdysozoa</taxon>
        <taxon>Arthropoda</taxon>
        <taxon>Hexapoda</taxon>
        <taxon>Insecta</taxon>
        <taxon>Pterygota</taxon>
        <taxon>Neoptera</taxon>
        <taxon>Endopterygota</taxon>
        <taxon>Diptera</taxon>
        <taxon>Brachycera</taxon>
        <taxon>Muscomorpha</taxon>
        <taxon>Ephydroidea</taxon>
        <taxon>Drosophilidae</taxon>
        <taxon>Drosophila</taxon>
        <taxon>Sophophora</taxon>
    </lineage>
</organism>
<dbReference type="Proteomes" id="UP001652661">
    <property type="component" value="Chromosome 2R"/>
</dbReference>
<sequence length="178" mass="20713">MFSTWLNCLRIILLLIHLIHYTEAKRHLRWECFDCNIGPQFSDKMKCSVGGTRNSVLNVEINLQEELDAIKTYVKISTRFKSTSPYRKFFDITFDGCRVISDMVQGTMVSNMFNAVVRSSNQPRKCPIKKGLIYYHNISIEDALPMFVPSSHLFIQVDFFSKRQSYLNVTLRGEILDK</sequence>
<dbReference type="OrthoDB" id="7825185at2759"/>
<keyword evidence="1" id="KW-0732">Signal</keyword>
<dbReference type="InterPro" id="IPR010512">
    <property type="entry name" value="DUF1091"/>
</dbReference>
<dbReference type="GeneID" id="108082312"/>